<dbReference type="EMBL" id="BJVJ01000003">
    <property type="protein sequence ID" value="GEL21612.1"/>
    <property type="molecule type" value="Genomic_DNA"/>
</dbReference>
<evidence type="ECO:0000259" key="5">
    <source>
        <dbReference type="PROSITE" id="PS50977"/>
    </source>
</evidence>
<dbReference type="AlphaFoldDB" id="A0A511D9Y3"/>
<dbReference type="PROSITE" id="PS50977">
    <property type="entry name" value="HTH_TETR_2"/>
    <property type="match status" value="1"/>
</dbReference>
<sequence length="186" mass="20238">MTDARRTDTRAQIRAVALELFAERGYDGTSLREIAERLDITKAAVYYHYKTKEEIVGALFDDFLAGVDEIVEWAQAEGPGAGTRAEVLRRYQGLLTGPSAAQVARLMQEGQSSLRDVAAAKDMKARFFAMSRAVTDPDASAADQMRMRLAVIALHLGAFMDEESLPVSADERQAAALEIALELAGG</sequence>
<dbReference type="InterPro" id="IPR001647">
    <property type="entry name" value="HTH_TetR"/>
</dbReference>
<dbReference type="Proteomes" id="UP000321685">
    <property type="component" value="Unassembled WGS sequence"/>
</dbReference>
<keyword evidence="2 4" id="KW-0238">DNA-binding</keyword>
<dbReference type="PANTHER" id="PTHR30055:SF234">
    <property type="entry name" value="HTH-TYPE TRANSCRIPTIONAL REGULATOR BETI"/>
    <property type="match status" value="1"/>
</dbReference>
<dbReference type="OrthoDB" id="3186364at2"/>
<evidence type="ECO:0000256" key="4">
    <source>
        <dbReference type="PROSITE-ProRule" id="PRU00335"/>
    </source>
</evidence>
<dbReference type="RefSeq" id="WP_147102348.1">
    <property type="nucleotide sequence ID" value="NZ_BJVJ01000003.1"/>
</dbReference>
<dbReference type="SUPFAM" id="SSF46689">
    <property type="entry name" value="Homeodomain-like"/>
    <property type="match status" value="1"/>
</dbReference>
<name>A0A511D9Y3_9PSEU</name>
<dbReference type="PRINTS" id="PR00455">
    <property type="entry name" value="HTHTETR"/>
</dbReference>
<dbReference type="GO" id="GO:0000976">
    <property type="term" value="F:transcription cis-regulatory region binding"/>
    <property type="evidence" value="ECO:0007669"/>
    <property type="project" value="TreeGrafter"/>
</dbReference>
<protein>
    <submittedName>
        <fullName evidence="6">TetR family transcriptional regulator</fullName>
    </submittedName>
</protein>
<dbReference type="InterPro" id="IPR009057">
    <property type="entry name" value="Homeodomain-like_sf"/>
</dbReference>
<dbReference type="Gene3D" id="1.10.357.10">
    <property type="entry name" value="Tetracycline Repressor, domain 2"/>
    <property type="match status" value="1"/>
</dbReference>
<reference evidence="6 7" key="1">
    <citation type="submission" date="2019-07" db="EMBL/GenBank/DDBJ databases">
        <title>Whole genome shotgun sequence of Pseudonocardia sulfidoxydans NBRC 16205.</title>
        <authorList>
            <person name="Hosoyama A."/>
            <person name="Uohara A."/>
            <person name="Ohji S."/>
            <person name="Ichikawa N."/>
        </authorList>
    </citation>
    <scope>NUCLEOTIDE SEQUENCE [LARGE SCALE GENOMIC DNA]</scope>
    <source>
        <strain evidence="6 7">NBRC 16205</strain>
    </source>
</reference>
<evidence type="ECO:0000313" key="7">
    <source>
        <dbReference type="Proteomes" id="UP000321685"/>
    </source>
</evidence>
<evidence type="ECO:0000313" key="6">
    <source>
        <dbReference type="EMBL" id="GEL21612.1"/>
    </source>
</evidence>
<accession>A0A511D9Y3</accession>
<feature type="DNA-binding region" description="H-T-H motif" evidence="4">
    <location>
        <begin position="30"/>
        <end position="49"/>
    </location>
</feature>
<evidence type="ECO:0000256" key="1">
    <source>
        <dbReference type="ARBA" id="ARBA00023015"/>
    </source>
</evidence>
<feature type="domain" description="HTH tetR-type" evidence="5">
    <location>
        <begin position="7"/>
        <end position="67"/>
    </location>
</feature>
<keyword evidence="7" id="KW-1185">Reference proteome</keyword>
<gene>
    <name evidence="6" type="ORF">PSU4_05660</name>
</gene>
<comment type="caution">
    <text evidence="6">The sequence shown here is derived from an EMBL/GenBank/DDBJ whole genome shotgun (WGS) entry which is preliminary data.</text>
</comment>
<evidence type="ECO:0000256" key="3">
    <source>
        <dbReference type="ARBA" id="ARBA00023163"/>
    </source>
</evidence>
<dbReference type="InterPro" id="IPR050109">
    <property type="entry name" value="HTH-type_TetR-like_transc_reg"/>
</dbReference>
<dbReference type="GO" id="GO:0003700">
    <property type="term" value="F:DNA-binding transcription factor activity"/>
    <property type="evidence" value="ECO:0007669"/>
    <property type="project" value="TreeGrafter"/>
</dbReference>
<proteinExistence type="predicted"/>
<organism evidence="6 7">
    <name type="scientific">Pseudonocardia sulfidoxydans NBRC 16205</name>
    <dbReference type="NCBI Taxonomy" id="1223511"/>
    <lineage>
        <taxon>Bacteria</taxon>
        <taxon>Bacillati</taxon>
        <taxon>Actinomycetota</taxon>
        <taxon>Actinomycetes</taxon>
        <taxon>Pseudonocardiales</taxon>
        <taxon>Pseudonocardiaceae</taxon>
        <taxon>Pseudonocardia</taxon>
    </lineage>
</organism>
<dbReference type="PANTHER" id="PTHR30055">
    <property type="entry name" value="HTH-TYPE TRANSCRIPTIONAL REGULATOR RUTR"/>
    <property type="match status" value="1"/>
</dbReference>
<keyword evidence="1" id="KW-0805">Transcription regulation</keyword>
<dbReference type="Pfam" id="PF00440">
    <property type="entry name" value="TetR_N"/>
    <property type="match status" value="1"/>
</dbReference>
<keyword evidence="3" id="KW-0804">Transcription</keyword>
<evidence type="ECO:0000256" key="2">
    <source>
        <dbReference type="ARBA" id="ARBA00023125"/>
    </source>
</evidence>